<evidence type="ECO:0000313" key="6">
    <source>
        <dbReference type="EMBL" id="KAK0400072.1"/>
    </source>
</evidence>
<keyword evidence="7" id="KW-1185">Reference proteome</keyword>
<dbReference type="SMART" id="SM00800">
    <property type="entry name" value="uDENN"/>
    <property type="match status" value="1"/>
</dbReference>
<dbReference type="SMART" id="SM00801">
    <property type="entry name" value="dDENN"/>
    <property type="match status" value="1"/>
</dbReference>
<dbReference type="PANTHER" id="PTHR12296:SF30">
    <property type="entry name" value="DENN DOMAIN-CONTAINING PROTEIN CRAG"/>
    <property type="match status" value="1"/>
</dbReference>
<evidence type="ECO:0000259" key="5">
    <source>
        <dbReference type="PROSITE" id="PS51498"/>
    </source>
</evidence>
<feature type="compositionally biased region" description="Basic and acidic residues" evidence="3">
    <location>
        <begin position="1593"/>
        <end position="1602"/>
    </location>
</feature>
<feature type="region of interest" description="Disordered" evidence="3">
    <location>
        <begin position="907"/>
        <end position="993"/>
    </location>
</feature>
<evidence type="ECO:0008006" key="8">
    <source>
        <dbReference type="Google" id="ProtNLM"/>
    </source>
</evidence>
<evidence type="ECO:0000259" key="4">
    <source>
        <dbReference type="PROSITE" id="PS50211"/>
    </source>
</evidence>
<evidence type="ECO:0000256" key="1">
    <source>
        <dbReference type="ARBA" id="ARBA00022658"/>
    </source>
</evidence>
<dbReference type="GO" id="GO:0005085">
    <property type="term" value="F:guanyl-nucleotide exchange factor activity"/>
    <property type="evidence" value="ECO:0007669"/>
    <property type="project" value="UniProtKB-KW"/>
</dbReference>
<dbReference type="PROSITE" id="PS51375">
    <property type="entry name" value="PPR"/>
    <property type="match status" value="1"/>
</dbReference>
<feature type="repeat" description="PPR" evidence="2">
    <location>
        <begin position="820"/>
        <end position="854"/>
    </location>
</feature>
<organism evidence="6 7">
    <name type="scientific">Steinernema hermaphroditum</name>
    <dbReference type="NCBI Taxonomy" id="289476"/>
    <lineage>
        <taxon>Eukaryota</taxon>
        <taxon>Metazoa</taxon>
        <taxon>Ecdysozoa</taxon>
        <taxon>Nematoda</taxon>
        <taxon>Chromadorea</taxon>
        <taxon>Rhabditida</taxon>
        <taxon>Tylenchina</taxon>
        <taxon>Panagrolaimomorpha</taxon>
        <taxon>Strongyloidoidea</taxon>
        <taxon>Steinernematidae</taxon>
        <taxon>Steinernema</taxon>
    </lineage>
</organism>
<dbReference type="InterPro" id="IPR005112">
    <property type="entry name" value="dDENN_dom"/>
</dbReference>
<dbReference type="InterPro" id="IPR040468">
    <property type="entry name" value="TRAF3IP1_N"/>
</dbReference>
<evidence type="ECO:0000256" key="3">
    <source>
        <dbReference type="SAM" id="MobiDB-lite"/>
    </source>
</evidence>
<dbReference type="InterPro" id="IPR023341">
    <property type="entry name" value="MABP"/>
</dbReference>
<dbReference type="GO" id="GO:0031410">
    <property type="term" value="C:cytoplasmic vesicle"/>
    <property type="evidence" value="ECO:0007669"/>
    <property type="project" value="TreeGrafter"/>
</dbReference>
<protein>
    <recommendedName>
        <fullName evidence="8">UDENN domain-containing protein</fullName>
    </recommendedName>
</protein>
<name>A0AA39H6C8_9BILA</name>
<dbReference type="Gene3D" id="1.25.40.10">
    <property type="entry name" value="Tetratricopeptide repeat domain"/>
    <property type="match status" value="1"/>
</dbReference>
<dbReference type="InterPro" id="IPR042576">
    <property type="entry name" value="TRAF3IP1_N_sf"/>
</dbReference>
<sequence length="2026" mass="227597">MNQSVVEGDRRLLEYFAVVGLAPDAEELTPSAQECGCKVTEPLAPITDICVIFPGLGETVPDGFECIDTTPLGHPADLNHGSLRTPSVFLCYRRGYHKPPIVDIGVLDESRGEKPMVDSNTVTTTPFGRSANVNNASQGIFLNFRRAPANSPPNQLVVTHICVILANKGETPPHTYYKISKNLNRGMVGSDVYLCYKKSQGSSKRIAYKPAILDSFPKDVDFPLAVNVPMFCLPMGAVIECWPEKCQPPDRNFSTFVLTDESSTKYYGASVSFYERYKGKLTDDQLDKLELGGDVRGQGAVDDSTPTNDPADEMTFHVNKSICIISRYPFFSAFKRFLFHVYRMSLSGSYSIPIERYVSHLMYEVPFPIARRPRVLMQLGNETVCFESHDDSQLPLSGAAFFDTLKVLGPENLMYLMLLALLEQKILVHSLRSWLLTAVSESLCALMFPFHWQCPYIPQCPLALAGVLHAPTPFIAGVDSRYFDLYEDPPSDVTCFDLDTQTISHSTARQSIKLSLLPKKATKQLRNTLEALFRKLHQEEFNVIALKKNQDFTPIDVDQQIQKKRRNIEIGVQDAFLRFMGSLMDGYTNHLRPIMSAPKDVKATDTGSLFDLESFLKSRDKSASEFFKKFSATQCFIRFIEERSFVSDRNAYNAFFDDCIHKIVSTDDRGEISFLDQDNYQNANHTVFVAPPEPLLNSDGSEQRFQYELFPSTFNPELFGIDNLNLDIRGHITGNVPIERGGRCAAIRTKQEVRSSFLTAANNCKNAPLGFAKVLLFYAYSLWFLQLPSLLKLVNNKVKILRLAFHILNRMEESGILILDQVCYRILIQMCGDYGHPMLAVRVLQAMQRAGLEQNALTYGIYHRAVMHANWPTGSHYKAIVAWDKLRIAIFAVSRFKRILRILQQDRPEGERPQSSASSRSEEVPVEAQATQSAEESQFEDSKLQVAGSDPTPPATPSPKFEISSADDTSLETSQLHEEDPLGALSASNEGSLNNVKKMSAGMTMSPSRQKFLEEHTNKKPFSKDMDDINKKMETMNKKSTSSFGSSWLKGLTKSPIVTKLMRSQTFGDMPNSEESNEKPAESSMSFSPSFTFLVSQMRKQALKGYDTAMQDGGNISRLKQGVSLIVNEVKNLNKSYGRDSVLDNEVYLMASEVEHSDPAYQLSSGAAYSILKSDWWIADQLEVVTAVNELLGEVDEKGGAMNDSEVVVDVALSSCSQCPNCKSCVFDEDLMAGWTVDDSNLNSQCPYCTHSFVPTLTIAVTKTISTVTSWYMPRISEDVARRLAETSSQNTKQIDDDPRFISVPFISPLVLRREVETLLSSDITVLHQPILRHSHPIVFWNLLYYSQRTDVPTHLLSWIAPNVHVRCVYDVPRNHDKAATPLYLSHRSRPLGISVFLFASYPISPSMGTFTERTRELFAPLITKPPLTDQLLQRPPFKFIADVVSATVQNTEYLRDLYGSDQLDTSKITDKTAKMNFLQSLIDVLNDDGSLDEVKPSKIVAGKEPELTNLMLQKLASEALRHVEAKSSSSNRDASVKQSSSSHQNNGNSSKPPSSSKTKAKSSDSKSRTKKKEKEKENEKVVISSSKKKTGKEKEKEKENGHASTSSKSRSRSSSSRRTSVASESGDKKVRSKSKSKLKPEIEKSPLTPPKEEEPFEGNSIQHEQNGVILVDFVAQSGEAAISQETEEPVPPAPSFARPVTSSGRPQTSMGRPGTSIARPAPPKLHKKQIAVVERPQEIVATEPAELIIDERLEEPEEEFIVVSEPEVVVAQVSATDLEGEDHGNLVKKMLESKMEIEAVDATRPQVYDESNKQKIRREINNLQSEIQHITQTAHPLSRLFDFVQEDFEGMLKEVEEWKKEGKKNISLLREQSGYAHEQQYARAMQLKQLDQDIKDIRANIARDTNSDASNGGERDRANVLYKHIVDAIQQNNLFRPMQCLINEHREAQQNVIHLRRHFSIFRDIQFVALSRFGNIVDRDQLDHRYQQEFERLPPRITPLLPVEDYPPKHLSRACRKVFLPLDLE</sequence>
<dbReference type="Pfam" id="PF02141">
    <property type="entry name" value="DENN"/>
    <property type="match status" value="1"/>
</dbReference>
<dbReference type="Gene3D" id="2.100.10.50">
    <property type="match status" value="1"/>
</dbReference>
<feature type="compositionally biased region" description="Low complexity" evidence="3">
    <location>
        <begin position="1605"/>
        <end position="1621"/>
    </location>
</feature>
<dbReference type="InterPro" id="IPR037516">
    <property type="entry name" value="Tripartite_DENN"/>
</dbReference>
<dbReference type="InterPro" id="IPR011990">
    <property type="entry name" value="TPR-like_helical_dom_sf"/>
</dbReference>
<dbReference type="InterPro" id="IPR051696">
    <property type="entry name" value="DENN_Domain_GEFs"/>
</dbReference>
<proteinExistence type="predicted"/>
<feature type="compositionally biased region" description="Low complexity" evidence="3">
    <location>
        <begin position="1539"/>
        <end position="1558"/>
    </location>
</feature>
<dbReference type="InterPro" id="IPR002885">
    <property type="entry name" value="PPR_rpt"/>
</dbReference>
<keyword evidence="1" id="KW-0344">Guanine-nucleotide releasing factor</keyword>
<dbReference type="InterPro" id="IPR005113">
    <property type="entry name" value="uDENN_dom"/>
</dbReference>
<dbReference type="Gene3D" id="1.10.418.50">
    <property type="entry name" value="Microtubule-binding protein MIP-T3"/>
    <property type="match status" value="1"/>
</dbReference>
<dbReference type="InterPro" id="IPR043153">
    <property type="entry name" value="DENN_C"/>
</dbReference>
<feature type="compositionally biased region" description="Polar residues" evidence="3">
    <location>
        <begin position="1701"/>
        <end position="1711"/>
    </location>
</feature>
<evidence type="ECO:0000313" key="7">
    <source>
        <dbReference type="Proteomes" id="UP001175271"/>
    </source>
</evidence>
<feature type="region of interest" description="Disordered" evidence="3">
    <location>
        <begin position="1523"/>
        <end position="1665"/>
    </location>
</feature>
<dbReference type="GO" id="GO:0032483">
    <property type="term" value="P:regulation of Rab protein signal transduction"/>
    <property type="evidence" value="ECO:0007669"/>
    <property type="project" value="TreeGrafter"/>
</dbReference>
<feature type="domain" description="UDENN" evidence="4">
    <location>
        <begin position="192"/>
        <end position="651"/>
    </location>
</feature>
<evidence type="ECO:0000256" key="2">
    <source>
        <dbReference type="PROSITE-ProRule" id="PRU00708"/>
    </source>
</evidence>
<accession>A0AA39H6C8</accession>
<dbReference type="SMART" id="SM00799">
    <property type="entry name" value="DENN"/>
    <property type="match status" value="1"/>
</dbReference>
<dbReference type="EMBL" id="JAUCMV010000005">
    <property type="protein sequence ID" value="KAK0400072.1"/>
    <property type="molecule type" value="Genomic_DNA"/>
</dbReference>
<dbReference type="InterPro" id="IPR041476">
    <property type="entry name" value="TRAF3IP1_C"/>
</dbReference>
<comment type="caution">
    <text evidence="6">The sequence shown here is derived from an EMBL/GenBank/DDBJ whole genome shotgun (WGS) entry which is preliminary data.</text>
</comment>
<reference evidence="6" key="1">
    <citation type="submission" date="2023-06" db="EMBL/GenBank/DDBJ databases">
        <title>Genomic analysis of the entomopathogenic nematode Steinernema hermaphroditum.</title>
        <authorList>
            <person name="Schwarz E.M."/>
            <person name="Heppert J.K."/>
            <person name="Baniya A."/>
            <person name="Schwartz H.T."/>
            <person name="Tan C.-H."/>
            <person name="Antoshechkin I."/>
            <person name="Sternberg P.W."/>
            <person name="Goodrich-Blair H."/>
            <person name="Dillman A.R."/>
        </authorList>
    </citation>
    <scope>NUCLEOTIDE SEQUENCE</scope>
    <source>
        <strain evidence="6">PS9179</strain>
        <tissue evidence="6">Whole animal</tissue>
    </source>
</reference>
<dbReference type="PANTHER" id="PTHR12296">
    <property type="entry name" value="DENN DOMAIN-CONTAINING PROTEIN 4"/>
    <property type="match status" value="1"/>
</dbReference>
<dbReference type="Gene3D" id="3.40.50.11500">
    <property type="match status" value="1"/>
</dbReference>
<dbReference type="Pfam" id="PF17749">
    <property type="entry name" value="MIP-T3_C"/>
    <property type="match status" value="1"/>
</dbReference>
<feature type="domain" description="MABP" evidence="5">
    <location>
        <begin position="43"/>
        <end position="200"/>
    </location>
</feature>
<dbReference type="Proteomes" id="UP001175271">
    <property type="component" value="Unassembled WGS sequence"/>
</dbReference>
<feature type="compositionally biased region" description="Polar residues" evidence="3">
    <location>
        <begin position="1527"/>
        <end position="1538"/>
    </location>
</feature>
<feature type="region of interest" description="Disordered" evidence="3">
    <location>
        <begin position="1065"/>
        <end position="1085"/>
    </location>
</feature>
<dbReference type="PROSITE" id="PS50211">
    <property type="entry name" value="DENN"/>
    <property type="match status" value="1"/>
</dbReference>
<dbReference type="Pfam" id="PF03456">
    <property type="entry name" value="uDENN"/>
    <property type="match status" value="1"/>
</dbReference>
<feature type="region of interest" description="Disordered" evidence="3">
    <location>
        <begin position="1680"/>
        <end position="1727"/>
    </location>
</feature>
<dbReference type="PROSITE" id="PS51498">
    <property type="entry name" value="MABP"/>
    <property type="match status" value="1"/>
</dbReference>
<dbReference type="Pfam" id="PF10243">
    <property type="entry name" value="MIP-T3"/>
    <property type="match status" value="1"/>
</dbReference>
<gene>
    <name evidence="6" type="ORF">QR680_003340</name>
</gene>
<dbReference type="InterPro" id="IPR001194">
    <property type="entry name" value="cDENN_dom"/>
</dbReference>
<dbReference type="Pfam" id="PF03455">
    <property type="entry name" value="dDENN"/>
    <property type="match status" value="1"/>
</dbReference>
<feature type="compositionally biased region" description="Basic and acidic residues" evidence="3">
    <location>
        <begin position="1562"/>
        <end position="1581"/>
    </location>
</feature>